<dbReference type="PANTHER" id="PTHR34387">
    <property type="entry name" value="SLR1258 PROTEIN"/>
    <property type="match status" value="1"/>
</dbReference>
<dbReference type="Gene3D" id="3.30.110.170">
    <property type="entry name" value="Protein of unknown function (DUF541), domain 1"/>
    <property type="match status" value="1"/>
</dbReference>
<dbReference type="PANTHER" id="PTHR34387:SF2">
    <property type="entry name" value="SLR1258 PROTEIN"/>
    <property type="match status" value="1"/>
</dbReference>
<protein>
    <submittedName>
        <fullName evidence="1">SIMPL domain-containing protein</fullName>
    </submittedName>
</protein>
<accession>A0ABU5N5S2</accession>
<gene>
    <name evidence="1" type="ORF">R2Q92_06375</name>
</gene>
<reference evidence="1 2" key="1">
    <citation type="submission" date="2023-10" db="EMBL/GenBank/DDBJ databases">
        <title>Microbacterium xanthum sp. nov., isolated from seaweed.</title>
        <authorList>
            <person name="Lee S.D."/>
        </authorList>
    </citation>
    <scope>NUCLEOTIDE SEQUENCE [LARGE SCALE GENOMIC DNA]</scope>
    <source>
        <strain evidence="1 2">KCTC 19124</strain>
    </source>
</reference>
<keyword evidence="2" id="KW-1185">Reference proteome</keyword>
<sequence>MTVITTVGSAERHLPAERATLIARVSVSHTDRATAIAEGTALHNRLAERAGELHASGDATWHHASTLSTGVRQWVDHDGTPHREHVTSSSVQVKLSNLNRVADTVEQLSAMGATVQTSWSLTEATRTGVTREIRAAAVSAARQEADDFASALGTTIARVATLRSADAGAAPMALRGAAPASHESAEVSIPDLAVRVEVTAEFETS</sequence>
<dbReference type="InterPro" id="IPR007497">
    <property type="entry name" value="SIMPL/DUF541"/>
</dbReference>
<dbReference type="Pfam" id="PF04402">
    <property type="entry name" value="SIMPL"/>
    <property type="match status" value="1"/>
</dbReference>
<organism evidence="1 2">
    <name type="scientific">Microbacterium aquimaris</name>
    <dbReference type="NCBI Taxonomy" id="459816"/>
    <lineage>
        <taxon>Bacteria</taxon>
        <taxon>Bacillati</taxon>
        <taxon>Actinomycetota</taxon>
        <taxon>Actinomycetes</taxon>
        <taxon>Micrococcales</taxon>
        <taxon>Microbacteriaceae</taxon>
        <taxon>Microbacterium</taxon>
    </lineage>
</organism>
<evidence type="ECO:0000313" key="1">
    <source>
        <dbReference type="EMBL" id="MDZ8161459.1"/>
    </source>
</evidence>
<dbReference type="InterPro" id="IPR052022">
    <property type="entry name" value="26kDa_periplasmic_antigen"/>
</dbReference>
<evidence type="ECO:0000313" key="2">
    <source>
        <dbReference type="Proteomes" id="UP001291912"/>
    </source>
</evidence>
<name>A0ABU5N5S2_9MICO</name>
<dbReference type="Proteomes" id="UP001291912">
    <property type="component" value="Unassembled WGS sequence"/>
</dbReference>
<dbReference type="RefSeq" id="WP_194424072.1">
    <property type="nucleotide sequence ID" value="NZ_BAAAPT010000001.1"/>
</dbReference>
<comment type="caution">
    <text evidence="1">The sequence shown here is derived from an EMBL/GenBank/DDBJ whole genome shotgun (WGS) entry which is preliminary data.</text>
</comment>
<dbReference type="EMBL" id="JAWJYN010000001">
    <property type="protein sequence ID" value="MDZ8161459.1"/>
    <property type="molecule type" value="Genomic_DNA"/>
</dbReference>
<dbReference type="Gene3D" id="3.30.70.2970">
    <property type="entry name" value="Protein of unknown function (DUF541), domain 2"/>
    <property type="match status" value="1"/>
</dbReference>
<proteinExistence type="predicted"/>